<sequence length="224" mass="21783">MQFLTLLPAILAAGSAFAANIQVVVGGNSTLTFAPNSITAQAGDTIDFVFVAGNHSVTQSTFANPCQSNGGLDSGFQPIAQGATSAMQFSVNVTDATTPLWFFCRQSAPKNHCQNGMVFAVNPTADKSFSAFQTAAMNGAAAANSTSASSAASGSASATESNSAAATGGSSASISSSAAVSSGSAASQTSSGSPAAATTNAAGSLKVGMTSSLLLAGLAASLML</sequence>
<dbReference type="EMBL" id="MU274924">
    <property type="protein sequence ID" value="KAI0086386.1"/>
    <property type="molecule type" value="Genomic_DNA"/>
</dbReference>
<reference evidence="1" key="1">
    <citation type="journal article" date="2021" name="Environ. Microbiol.">
        <title>Gene family expansions and transcriptome signatures uncover fungal adaptations to wood decay.</title>
        <authorList>
            <person name="Hage H."/>
            <person name="Miyauchi S."/>
            <person name="Viragh M."/>
            <person name="Drula E."/>
            <person name="Min B."/>
            <person name="Chaduli D."/>
            <person name="Navarro D."/>
            <person name="Favel A."/>
            <person name="Norest M."/>
            <person name="Lesage-Meessen L."/>
            <person name="Balint B."/>
            <person name="Merenyi Z."/>
            <person name="de Eugenio L."/>
            <person name="Morin E."/>
            <person name="Martinez A.T."/>
            <person name="Baldrian P."/>
            <person name="Stursova M."/>
            <person name="Martinez M.J."/>
            <person name="Novotny C."/>
            <person name="Magnuson J.K."/>
            <person name="Spatafora J.W."/>
            <person name="Maurice S."/>
            <person name="Pangilinan J."/>
            <person name="Andreopoulos W."/>
            <person name="LaButti K."/>
            <person name="Hundley H."/>
            <person name="Na H."/>
            <person name="Kuo A."/>
            <person name="Barry K."/>
            <person name="Lipzen A."/>
            <person name="Henrissat B."/>
            <person name="Riley R."/>
            <person name="Ahrendt S."/>
            <person name="Nagy L.G."/>
            <person name="Grigoriev I.V."/>
            <person name="Martin F."/>
            <person name="Rosso M.N."/>
        </authorList>
    </citation>
    <scope>NUCLEOTIDE SEQUENCE</scope>
    <source>
        <strain evidence="1">CBS 384.51</strain>
    </source>
</reference>
<name>A0ACB8TWP5_9APHY</name>
<dbReference type="Proteomes" id="UP001055072">
    <property type="component" value="Unassembled WGS sequence"/>
</dbReference>
<accession>A0ACB8TWP5</accession>
<evidence type="ECO:0000313" key="2">
    <source>
        <dbReference type="Proteomes" id="UP001055072"/>
    </source>
</evidence>
<protein>
    <submittedName>
        <fullName evidence="1">Cupredoxin</fullName>
    </submittedName>
</protein>
<gene>
    <name evidence="1" type="ORF">BDY19DRAFT_995993</name>
</gene>
<comment type="caution">
    <text evidence="1">The sequence shown here is derived from an EMBL/GenBank/DDBJ whole genome shotgun (WGS) entry which is preliminary data.</text>
</comment>
<proteinExistence type="predicted"/>
<organism evidence="1 2">
    <name type="scientific">Irpex rosettiformis</name>
    <dbReference type="NCBI Taxonomy" id="378272"/>
    <lineage>
        <taxon>Eukaryota</taxon>
        <taxon>Fungi</taxon>
        <taxon>Dikarya</taxon>
        <taxon>Basidiomycota</taxon>
        <taxon>Agaricomycotina</taxon>
        <taxon>Agaricomycetes</taxon>
        <taxon>Polyporales</taxon>
        <taxon>Irpicaceae</taxon>
        <taxon>Irpex</taxon>
    </lineage>
</organism>
<evidence type="ECO:0000313" key="1">
    <source>
        <dbReference type="EMBL" id="KAI0086386.1"/>
    </source>
</evidence>
<keyword evidence="2" id="KW-1185">Reference proteome</keyword>